<sequence length="85" mass="9677">MELLSSYFDVENNNYINTSTLDEANFWPYGKSYFNSPTGRFSDGRLISVFIGNHVFVTIILLVQFSYGHFVTAEYAKVPIPAPIM</sequence>
<name>A0AAN8TWV5_SOLBU</name>
<keyword evidence="1" id="KW-0732">Signal</keyword>
<reference evidence="3 4" key="1">
    <citation type="submission" date="2024-02" db="EMBL/GenBank/DDBJ databases">
        <title>de novo genome assembly of Solanum bulbocastanum strain 11H21.</title>
        <authorList>
            <person name="Hosaka A.J."/>
        </authorList>
    </citation>
    <scope>NUCLEOTIDE SEQUENCE [LARGE SCALE GENOMIC DNA]</scope>
    <source>
        <tissue evidence="3">Young leaves</tissue>
    </source>
</reference>
<dbReference type="InterPro" id="IPR044552">
    <property type="entry name" value="GLIP1-5/GLL25"/>
</dbReference>
<dbReference type="AlphaFoldDB" id="A0AAN8TWV5"/>
<evidence type="ECO:0000313" key="4">
    <source>
        <dbReference type="Proteomes" id="UP001371456"/>
    </source>
</evidence>
<organism evidence="3 4">
    <name type="scientific">Solanum bulbocastanum</name>
    <name type="common">Wild potato</name>
    <dbReference type="NCBI Taxonomy" id="147425"/>
    <lineage>
        <taxon>Eukaryota</taxon>
        <taxon>Viridiplantae</taxon>
        <taxon>Streptophyta</taxon>
        <taxon>Embryophyta</taxon>
        <taxon>Tracheophyta</taxon>
        <taxon>Spermatophyta</taxon>
        <taxon>Magnoliopsida</taxon>
        <taxon>eudicotyledons</taxon>
        <taxon>Gunneridae</taxon>
        <taxon>Pentapetalae</taxon>
        <taxon>asterids</taxon>
        <taxon>lamiids</taxon>
        <taxon>Solanales</taxon>
        <taxon>Solanaceae</taxon>
        <taxon>Solanoideae</taxon>
        <taxon>Solaneae</taxon>
        <taxon>Solanum</taxon>
    </lineage>
</organism>
<keyword evidence="2" id="KW-1133">Transmembrane helix</keyword>
<keyword evidence="4" id="KW-1185">Reference proteome</keyword>
<dbReference type="PANTHER" id="PTHR45966">
    <property type="entry name" value="GDSL-LIKE LIPASE/ACYLHYDROLASE"/>
    <property type="match status" value="1"/>
</dbReference>
<dbReference type="GO" id="GO:0016298">
    <property type="term" value="F:lipase activity"/>
    <property type="evidence" value="ECO:0007669"/>
    <property type="project" value="TreeGrafter"/>
</dbReference>
<keyword evidence="2" id="KW-0812">Transmembrane</keyword>
<gene>
    <name evidence="3" type="ORF">RDI58_009523</name>
</gene>
<keyword evidence="2" id="KW-0472">Membrane</keyword>
<feature type="transmembrane region" description="Helical" evidence="2">
    <location>
        <begin position="46"/>
        <end position="67"/>
    </location>
</feature>
<protein>
    <submittedName>
        <fullName evidence="3">Uncharacterized protein</fullName>
    </submittedName>
</protein>
<dbReference type="PANTHER" id="PTHR45966:SF39">
    <property type="entry name" value="GDSL ESTERASE_LIPASE 5-LIKE"/>
    <property type="match status" value="1"/>
</dbReference>
<comment type="caution">
    <text evidence="3">The sequence shown here is derived from an EMBL/GenBank/DDBJ whole genome shotgun (WGS) entry which is preliminary data.</text>
</comment>
<evidence type="ECO:0000256" key="1">
    <source>
        <dbReference type="ARBA" id="ARBA00022729"/>
    </source>
</evidence>
<accession>A0AAN8TWV5</accession>
<dbReference type="Proteomes" id="UP001371456">
    <property type="component" value="Unassembled WGS sequence"/>
</dbReference>
<evidence type="ECO:0000313" key="3">
    <source>
        <dbReference type="EMBL" id="KAK6796068.1"/>
    </source>
</evidence>
<dbReference type="EMBL" id="JBANQN010000003">
    <property type="protein sequence ID" value="KAK6796068.1"/>
    <property type="molecule type" value="Genomic_DNA"/>
</dbReference>
<proteinExistence type="predicted"/>
<evidence type="ECO:0000256" key="2">
    <source>
        <dbReference type="SAM" id="Phobius"/>
    </source>
</evidence>